<comment type="caution">
    <text evidence="2">The sequence shown here is derived from an EMBL/GenBank/DDBJ whole genome shotgun (WGS) entry which is preliminary data.</text>
</comment>
<evidence type="ECO:0000313" key="3">
    <source>
        <dbReference type="Proteomes" id="UP000186922"/>
    </source>
</evidence>
<protein>
    <recommendedName>
        <fullName evidence="4">Secreted protein</fullName>
    </recommendedName>
</protein>
<feature type="signal peptide" evidence="1">
    <location>
        <begin position="1"/>
        <end position="18"/>
    </location>
</feature>
<keyword evidence="1" id="KW-0732">Signal</keyword>
<dbReference type="AlphaFoldDB" id="A0A1D1V5B4"/>
<evidence type="ECO:0000256" key="1">
    <source>
        <dbReference type="SAM" id="SignalP"/>
    </source>
</evidence>
<name>A0A1D1V5B4_RAMVA</name>
<keyword evidence="3" id="KW-1185">Reference proteome</keyword>
<accession>A0A1D1V5B4</accession>
<dbReference type="EMBL" id="BDGG01000002">
    <property type="protein sequence ID" value="GAU93668.1"/>
    <property type="molecule type" value="Genomic_DNA"/>
</dbReference>
<gene>
    <name evidence="2" type="primary">RvY_05570-1</name>
    <name evidence="2" type="synonym">RvY_05570.1</name>
    <name evidence="2" type="ORF">RvY_05570</name>
</gene>
<proteinExistence type="predicted"/>
<reference evidence="2 3" key="1">
    <citation type="journal article" date="2016" name="Nat. Commun.">
        <title>Extremotolerant tardigrade genome and improved radiotolerance of human cultured cells by tardigrade-unique protein.</title>
        <authorList>
            <person name="Hashimoto T."/>
            <person name="Horikawa D.D."/>
            <person name="Saito Y."/>
            <person name="Kuwahara H."/>
            <person name="Kozuka-Hata H."/>
            <person name="Shin-I T."/>
            <person name="Minakuchi Y."/>
            <person name="Ohishi K."/>
            <person name="Motoyama A."/>
            <person name="Aizu T."/>
            <person name="Enomoto A."/>
            <person name="Kondo K."/>
            <person name="Tanaka S."/>
            <person name="Hara Y."/>
            <person name="Koshikawa S."/>
            <person name="Sagara H."/>
            <person name="Miura T."/>
            <person name="Yokobori S."/>
            <person name="Miyagawa K."/>
            <person name="Suzuki Y."/>
            <person name="Kubo T."/>
            <person name="Oyama M."/>
            <person name="Kohara Y."/>
            <person name="Fujiyama A."/>
            <person name="Arakawa K."/>
            <person name="Katayama T."/>
            <person name="Toyoda A."/>
            <person name="Kunieda T."/>
        </authorList>
    </citation>
    <scope>NUCLEOTIDE SEQUENCE [LARGE SCALE GENOMIC DNA]</scope>
    <source>
        <strain evidence="2 3">YOKOZUNA-1</strain>
    </source>
</reference>
<dbReference type="Proteomes" id="UP000186922">
    <property type="component" value="Unassembled WGS sequence"/>
</dbReference>
<organism evidence="2 3">
    <name type="scientific">Ramazzottius varieornatus</name>
    <name type="common">Water bear</name>
    <name type="synonym">Tardigrade</name>
    <dbReference type="NCBI Taxonomy" id="947166"/>
    <lineage>
        <taxon>Eukaryota</taxon>
        <taxon>Metazoa</taxon>
        <taxon>Ecdysozoa</taxon>
        <taxon>Tardigrada</taxon>
        <taxon>Eutardigrada</taxon>
        <taxon>Parachela</taxon>
        <taxon>Hypsibioidea</taxon>
        <taxon>Ramazzottiidae</taxon>
        <taxon>Ramazzottius</taxon>
    </lineage>
</organism>
<evidence type="ECO:0008006" key="4">
    <source>
        <dbReference type="Google" id="ProtNLM"/>
    </source>
</evidence>
<sequence length="121" mass="13872">MGWLSWAFVNLLFLTLYASYFNSKSRALFYPFILPSCFFSDFGVCNLCSVKNSSVDMACRIRSSDHAQRSILGLWLTRSRGSPDMRKTRFACIHYSRICRSGRERVKVSKVCRRACCSSPS</sequence>
<evidence type="ECO:0000313" key="2">
    <source>
        <dbReference type="EMBL" id="GAU93668.1"/>
    </source>
</evidence>
<feature type="chain" id="PRO_5008898048" description="Secreted protein" evidence="1">
    <location>
        <begin position="19"/>
        <end position="121"/>
    </location>
</feature>